<keyword evidence="3" id="KW-1185">Reference proteome</keyword>
<organism evidence="2 3">
    <name type="scientific">Gonapodya prolifera (strain JEL478)</name>
    <name type="common">Monoblepharis prolifera</name>
    <dbReference type="NCBI Taxonomy" id="1344416"/>
    <lineage>
        <taxon>Eukaryota</taxon>
        <taxon>Fungi</taxon>
        <taxon>Fungi incertae sedis</taxon>
        <taxon>Chytridiomycota</taxon>
        <taxon>Chytridiomycota incertae sedis</taxon>
        <taxon>Monoblepharidomycetes</taxon>
        <taxon>Monoblepharidales</taxon>
        <taxon>Gonapodyaceae</taxon>
        <taxon>Gonapodya</taxon>
    </lineage>
</organism>
<protein>
    <submittedName>
        <fullName evidence="2">Uncharacterized protein</fullName>
    </submittedName>
</protein>
<reference evidence="2 3" key="1">
    <citation type="journal article" date="2015" name="Genome Biol. Evol.">
        <title>Phylogenomic analyses indicate that early fungi evolved digesting cell walls of algal ancestors of land plants.</title>
        <authorList>
            <person name="Chang Y."/>
            <person name="Wang S."/>
            <person name="Sekimoto S."/>
            <person name="Aerts A.L."/>
            <person name="Choi C."/>
            <person name="Clum A."/>
            <person name="LaButti K.M."/>
            <person name="Lindquist E.A."/>
            <person name="Yee Ngan C."/>
            <person name="Ohm R.A."/>
            <person name="Salamov A.A."/>
            <person name="Grigoriev I.V."/>
            <person name="Spatafora J.W."/>
            <person name="Berbee M.L."/>
        </authorList>
    </citation>
    <scope>NUCLEOTIDE SEQUENCE [LARGE SCALE GENOMIC DNA]</scope>
    <source>
        <strain evidence="2 3">JEL478</strain>
    </source>
</reference>
<dbReference type="EMBL" id="KQ965871">
    <property type="protein sequence ID" value="KXS09316.1"/>
    <property type="molecule type" value="Genomic_DNA"/>
</dbReference>
<proteinExistence type="predicted"/>
<dbReference type="AlphaFoldDB" id="A0A138ZXV4"/>
<evidence type="ECO:0000313" key="2">
    <source>
        <dbReference type="EMBL" id="KXS09316.1"/>
    </source>
</evidence>
<feature type="compositionally biased region" description="Acidic residues" evidence="1">
    <location>
        <begin position="306"/>
        <end position="316"/>
    </location>
</feature>
<dbReference type="OrthoDB" id="400at2759"/>
<feature type="compositionally biased region" description="Polar residues" evidence="1">
    <location>
        <begin position="294"/>
        <end position="305"/>
    </location>
</feature>
<sequence length="372" mass="41641">MSQYYNHTQPQFSEAHNDRERCESILGESVLLDTGEEEAVIACGNRILVLGITVLTRDKDLELNPDAIVQPIQSPFAGDQSTSHRSAMNRSGRQSPWETARRTPTTSNEDGTKQNAMMPLAPGFSDDDAEVVLVPPIPTPKGNETRAMSPESGHFSVMEDALPSKDTLLSLQDLRKLLAHGLILPTFLSDLLEQEPYKDIDAKQLFQNMRKILRLVVSQPFSPHDILKALATKSYGGDVLFSMIASGQQITSWMVAQGFRLQSYSDSDLVGPGSQGRMTLDANEFRRVRKKGVQQDQQSGDASWNESEESSDGDDDIVAHRAPKGKVFHFIPNLMMQRDVKPVFYRSLNLEGTPALQVQEEEPPYRVRRFYF</sequence>
<name>A0A138ZXV4_GONPJ</name>
<accession>A0A138ZXV4</accession>
<feature type="region of interest" description="Disordered" evidence="1">
    <location>
        <begin position="290"/>
        <end position="318"/>
    </location>
</feature>
<feature type="compositionally biased region" description="Polar residues" evidence="1">
    <location>
        <begin position="79"/>
        <end position="115"/>
    </location>
</feature>
<evidence type="ECO:0000313" key="3">
    <source>
        <dbReference type="Proteomes" id="UP000070544"/>
    </source>
</evidence>
<feature type="region of interest" description="Disordered" evidence="1">
    <location>
        <begin position="72"/>
        <end position="118"/>
    </location>
</feature>
<evidence type="ECO:0000256" key="1">
    <source>
        <dbReference type="SAM" id="MobiDB-lite"/>
    </source>
</evidence>
<gene>
    <name evidence="2" type="ORF">M427DRAFT_39161</name>
</gene>
<dbReference type="Proteomes" id="UP000070544">
    <property type="component" value="Unassembled WGS sequence"/>
</dbReference>